<feature type="signal peptide" evidence="1">
    <location>
        <begin position="1"/>
        <end position="20"/>
    </location>
</feature>
<keyword evidence="1" id="KW-0732">Signal</keyword>
<dbReference type="InterPro" id="IPR051465">
    <property type="entry name" value="Cell_Envelope_Struct_Comp"/>
</dbReference>
<dbReference type="Gene3D" id="2.60.40.680">
    <property type="match status" value="1"/>
</dbReference>
<dbReference type="InterPro" id="IPR001119">
    <property type="entry name" value="SLH_dom"/>
</dbReference>
<dbReference type="SUPFAM" id="SSF49384">
    <property type="entry name" value="Carbohydrate-binding domain"/>
    <property type="match status" value="1"/>
</dbReference>
<dbReference type="Pfam" id="PF00963">
    <property type="entry name" value="Cohesin"/>
    <property type="match status" value="1"/>
</dbReference>
<evidence type="ECO:0000313" key="4">
    <source>
        <dbReference type="Proteomes" id="UP001304650"/>
    </source>
</evidence>
<feature type="domain" description="SLH" evidence="2">
    <location>
        <begin position="385"/>
        <end position="448"/>
    </location>
</feature>
<organism evidence="3 4">
    <name type="scientific">Paenibacillus roseopurpureus</name>
    <dbReference type="NCBI Taxonomy" id="2918901"/>
    <lineage>
        <taxon>Bacteria</taxon>
        <taxon>Bacillati</taxon>
        <taxon>Bacillota</taxon>
        <taxon>Bacilli</taxon>
        <taxon>Bacillales</taxon>
        <taxon>Paenibacillaceae</taxon>
        <taxon>Paenibacillus</taxon>
    </lineage>
</organism>
<feature type="chain" id="PRO_5041742292" evidence="1">
    <location>
        <begin position="21"/>
        <end position="567"/>
    </location>
</feature>
<reference evidence="3" key="1">
    <citation type="submission" date="2022-02" db="EMBL/GenBank/DDBJ databases">
        <title>Paenibacillus sp. MBLB1832 Whole Genome Shotgun Sequencing.</title>
        <authorList>
            <person name="Hwang C.Y."/>
            <person name="Cho E.-S."/>
            <person name="Seo M.-J."/>
        </authorList>
    </citation>
    <scope>NUCLEOTIDE SEQUENCE</scope>
    <source>
        <strain evidence="3">MBLB1832</strain>
    </source>
</reference>
<name>A0AA96LU03_9BACL</name>
<dbReference type="CDD" id="cd08547">
    <property type="entry name" value="Type_II_cohesin"/>
    <property type="match status" value="1"/>
</dbReference>
<dbReference type="GO" id="GO:0000272">
    <property type="term" value="P:polysaccharide catabolic process"/>
    <property type="evidence" value="ECO:0007669"/>
    <property type="project" value="InterPro"/>
</dbReference>
<dbReference type="EMBL" id="CP130319">
    <property type="protein sequence ID" value="WNR46018.1"/>
    <property type="molecule type" value="Genomic_DNA"/>
</dbReference>
<dbReference type="AlphaFoldDB" id="A0AA96LU03"/>
<evidence type="ECO:0000259" key="2">
    <source>
        <dbReference type="PROSITE" id="PS51272"/>
    </source>
</evidence>
<protein>
    <submittedName>
        <fullName evidence="3">S-layer homology domain-containing protein</fullName>
    </submittedName>
</protein>
<accession>A0AA96LU03</accession>
<dbReference type="RefSeq" id="WP_314803263.1">
    <property type="nucleotide sequence ID" value="NZ_CP130319.1"/>
</dbReference>
<dbReference type="Pfam" id="PF00395">
    <property type="entry name" value="SLH"/>
    <property type="match status" value="3"/>
</dbReference>
<sequence length="567" mass="61526">MFLLCATMLSIAGLPRGVFAESAGDYTLIANTTTVQQGKEIAIIASGKMVDMYAFDAEFTYDALKLEFVKAESMLRDGFSFVIKNEGGKLLLAYTKSMNQGPENTSKELYKLTFKSKANVTGEAIVKWDTWKTVNGSDTSTTHAIGKTTSVQIQAGDGSVISNPPTSQPPTPIPPLSAFDGSKLSITPTLSGTMAKTELSQELLQQLLSKAVNDGKGLQRSIIDLKTTTGAEGYTQGLPAVFFKNGNGERELEIQTAIGSISLPNDMFKEKQIAGASKVEISIKVADTSLLKPELKQKIGNKPVLDLSVWVDGSKVQWKNNQAPVTVTIPYQSTPDELKNPTHIAIWYLDGEGKVTKIPSGRYDAVTGTVTFKTTHFSTYAVAYERKSFSDLDHFDWAKDAIETLVSKGIVNGTSEETFAPDHHITRADFVSLLIRTLGLEADFQSNFEDVTSDDYYYEEIGIAKQLGIANGAGANQFQPKQTITRQDMMVLAARAMRAAVVPLFAASLKDLSTYSDSGHVSEYALDSVATLVKAGIVQGDGVHLWPAAPTSRAETAVLVYRLYSRL</sequence>
<evidence type="ECO:0000313" key="3">
    <source>
        <dbReference type="EMBL" id="WNR46018.1"/>
    </source>
</evidence>
<evidence type="ECO:0000256" key="1">
    <source>
        <dbReference type="SAM" id="SignalP"/>
    </source>
</evidence>
<gene>
    <name evidence="3" type="ORF">MJB10_07960</name>
</gene>
<dbReference type="InterPro" id="IPR008965">
    <property type="entry name" value="CBM2/CBM3_carb-bd_dom_sf"/>
</dbReference>
<dbReference type="GO" id="GO:0030246">
    <property type="term" value="F:carbohydrate binding"/>
    <property type="evidence" value="ECO:0007669"/>
    <property type="project" value="InterPro"/>
</dbReference>
<proteinExistence type="predicted"/>
<keyword evidence="4" id="KW-1185">Reference proteome</keyword>
<dbReference type="PANTHER" id="PTHR43308">
    <property type="entry name" value="OUTER MEMBRANE PROTEIN ALPHA-RELATED"/>
    <property type="match status" value="1"/>
</dbReference>
<dbReference type="InterPro" id="IPR002102">
    <property type="entry name" value="Cohesin_dom"/>
</dbReference>
<dbReference type="KEGG" id="proo:MJB10_07960"/>
<dbReference type="Proteomes" id="UP001304650">
    <property type="component" value="Chromosome"/>
</dbReference>
<feature type="domain" description="SLH" evidence="2">
    <location>
        <begin position="512"/>
        <end position="567"/>
    </location>
</feature>
<dbReference type="PANTHER" id="PTHR43308:SF5">
    <property type="entry name" value="S-LAYER PROTEIN _ PEPTIDOGLYCAN ENDO-BETA-N-ACETYLGLUCOSAMINIDASE"/>
    <property type="match status" value="1"/>
</dbReference>
<dbReference type="PROSITE" id="PS51272">
    <property type="entry name" value="SLH"/>
    <property type="match status" value="3"/>
</dbReference>
<feature type="domain" description="SLH" evidence="2">
    <location>
        <begin position="449"/>
        <end position="507"/>
    </location>
</feature>